<dbReference type="InterPro" id="IPR029044">
    <property type="entry name" value="Nucleotide-diphossugar_trans"/>
</dbReference>
<keyword evidence="5" id="KW-0418">Kinase</keyword>
<evidence type="ECO:0000313" key="6">
    <source>
        <dbReference type="Proteomes" id="UP000004095"/>
    </source>
</evidence>
<dbReference type="GO" id="GO:0016301">
    <property type="term" value="F:kinase activity"/>
    <property type="evidence" value="ECO:0007669"/>
    <property type="project" value="UniProtKB-KW"/>
</dbReference>
<keyword evidence="4" id="KW-1133">Transmembrane helix</keyword>
<evidence type="ECO:0000256" key="1">
    <source>
        <dbReference type="ARBA" id="ARBA00006739"/>
    </source>
</evidence>
<protein>
    <submittedName>
        <fullName evidence="5">Two-component system sensor histidine kinase/response regulator, hybrid</fullName>
    </submittedName>
</protein>
<sequence>MQNFLIILFWLGIALVVYTYVGYGVVIGVLVKLKNALKPEAPLPPLTDFPTVAFVIAAYNEEDYIRDKVANSLKLDYPADKLDIIFVTDGSSDQTPHILREYEAQGIRVLHEDARRGKIHAMHRAMGFVEADIAIFSDANTDLNPEALQEIVKHYQNPKVGAVAGEKRIKVLEKDAANGAGEGIYWKYESWLKKMDSAFYSVVGAAGELFSVRTKLYEQVPANALLDDFMLSMRIAQKGYRVKYEPQAQAWETPSSSVKEEFKRKIRICAGGIQSILWLLPLLNIFKYGWLSFQYVSHRVLRWTLTPLSLLAVFTLNVWLALFQLPFYQVMLGLQVLFYLTALLGWWLQTKKIKLKALFVPYYFVVMNLSVFLGFFRFIKGQQSVAWEKAARRKE</sequence>
<evidence type="ECO:0000256" key="4">
    <source>
        <dbReference type="SAM" id="Phobius"/>
    </source>
</evidence>
<dbReference type="EMBL" id="AAWS01000030">
    <property type="protein sequence ID" value="EAY26804.1"/>
    <property type="molecule type" value="Genomic_DNA"/>
</dbReference>
<gene>
    <name evidence="5" type="ORF">M23134_00770</name>
</gene>
<dbReference type="PANTHER" id="PTHR43630:SF1">
    <property type="entry name" value="POLY-BETA-1,6-N-ACETYL-D-GLUCOSAMINE SYNTHASE"/>
    <property type="match status" value="1"/>
</dbReference>
<name>A1ZS81_MICM2</name>
<keyword evidence="6" id="KW-1185">Reference proteome</keyword>
<dbReference type="GO" id="GO:0016757">
    <property type="term" value="F:glycosyltransferase activity"/>
    <property type="evidence" value="ECO:0007669"/>
    <property type="project" value="UniProtKB-KW"/>
</dbReference>
<evidence type="ECO:0000256" key="3">
    <source>
        <dbReference type="ARBA" id="ARBA00022679"/>
    </source>
</evidence>
<feature type="transmembrane region" description="Helical" evidence="4">
    <location>
        <begin position="6"/>
        <end position="31"/>
    </location>
</feature>
<dbReference type="PANTHER" id="PTHR43630">
    <property type="entry name" value="POLY-BETA-1,6-N-ACETYL-D-GLUCOSAMINE SYNTHASE"/>
    <property type="match status" value="1"/>
</dbReference>
<accession>A1ZS81</accession>
<evidence type="ECO:0000256" key="2">
    <source>
        <dbReference type="ARBA" id="ARBA00022676"/>
    </source>
</evidence>
<dbReference type="OrthoDB" id="9766971at2"/>
<dbReference type="eggNOG" id="COG1215">
    <property type="taxonomic scope" value="Bacteria"/>
</dbReference>
<dbReference type="RefSeq" id="WP_002700315.1">
    <property type="nucleotide sequence ID" value="NZ_AAWS01000030.1"/>
</dbReference>
<reference evidence="5 6" key="1">
    <citation type="submission" date="2007-01" db="EMBL/GenBank/DDBJ databases">
        <authorList>
            <person name="Haygood M."/>
            <person name="Podell S."/>
            <person name="Anderson C."/>
            <person name="Hopkinson B."/>
            <person name="Roe K."/>
            <person name="Barbeau K."/>
            <person name="Gaasterland T."/>
            <person name="Ferriera S."/>
            <person name="Johnson J."/>
            <person name="Kravitz S."/>
            <person name="Beeson K."/>
            <person name="Sutton G."/>
            <person name="Rogers Y.-H."/>
            <person name="Friedman R."/>
            <person name="Frazier M."/>
            <person name="Venter J.C."/>
        </authorList>
    </citation>
    <scope>NUCLEOTIDE SEQUENCE [LARGE SCALE GENOMIC DNA]</scope>
    <source>
        <strain evidence="5 6">ATCC 23134</strain>
    </source>
</reference>
<evidence type="ECO:0000313" key="5">
    <source>
        <dbReference type="EMBL" id="EAY26804.1"/>
    </source>
</evidence>
<dbReference type="Gene3D" id="3.90.550.10">
    <property type="entry name" value="Spore Coat Polysaccharide Biosynthesis Protein SpsA, Chain A"/>
    <property type="match status" value="1"/>
</dbReference>
<organism evidence="5 6">
    <name type="scientific">Microscilla marina ATCC 23134</name>
    <dbReference type="NCBI Taxonomy" id="313606"/>
    <lineage>
        <taxon>Bacteria</taxon>
        <taxon>Pseudomonadati</taxon>
        <taxon>Bacteroidota</taxon>
        <taxon>Cytophagia</taxon>
        <taxon>Cytophagales</taxon>
        <taxon>Microscillaceae</taxon>
        <taxon>Microscilla</taxon>
    </lineage>
</organism>
<dbReference type="Proteomes" id="UP000004095">
    <property type="component" value="Unassembled WGS sequence"/>
</dbReference>
<keyword evidence="4" id="KW-0472">Membrane</keyword>
<dbReference type="AlphaFoldDB" id="A1ZS81"/>
<feature type="transmembrane region" description="Helical" evidence="4">
    <location>
        <begin position="330"/>
        <end position="348"/>
    </location>
</feature>
<feature type="transmembrane region" description="Helical" evidence="4">
    <location>
        <begin position="268"/>
        <end position="291"/>
    </location>
</feature>
<proteinExistence type="inferred from homology"/>
<feature type="transmembrane region" description="Helical" evidence="4">
    <location>
        <begin position="303"/>
        <end position="323"/>
    </location>
</feature>
<dbReference type="Pfam" id="PF13641">
    <property type="entry name" value="Glyco_tranf_2_3"/>
    <property type="match status" value="1"/>
</dbReference>
<dbReference type="SUPFAM" id="SSF53448">
    <property type="entry name" value="Nucleotide-diphospho-sugar transferases"/>
    <property type="match status" value="1"/>
</dbReference>
<feature type="transmembrane region" description="Helical" evidence="4">
    <location>
        <begin position="360"/>
        <end position="379"/>
    </location>
</feature>
<dbReference type="CDD" id="cd06439">
    <property type="entry name" value="CESA_like_1"/>
    <property type="match status" value="1"/>
</dbReference>
<keyword evidence="2" id="KW-0328">Glycosyltransferase</keyword>
<keyword evidence="4" id="KW-0812">Transmembrane</keyword>
<comment type="caution">
    <text evidence="5">The sequence shown here is derived from an EMBL/GenBank/DDBJ whole genome shotgun (WGS) entry which is preliminary data.</text>
</comment>
<keyword evidence="3" id="KW-0808">Transferase</keyword>
<comment type="similarity">
    <text evidence="1">Belongs to the glycosyltransferase 2 family.</text>
</comment>